<evidence type="ECO:0000256" key="1">
    <source>
        <dbReference type="SAM" id="MobiDB-lite"/>
    </source>
</evidence>
<dbReference type="EMBL" id="BDGU01000195">
    <property type="protein sequence ID" value="GAW04471.1"/>
    <property type="molecule type" value="Genomic_DNA"/>
</dbReference>
<comment type="caution">
    <text evidence="2">The sequence shown here is derived from an EMBL/GenBank/DDBJ whole genome shotgun (WGS) entry which is preliminary data.</text>
</comment>
<reference evidence="2 3" key="2">
    <citation type="submission" date="2017-02" db="EMBL/GenBank/DDBJ databases">
        <title>A genome survey and senescence transcriptome analysis in Lentinula edodes.</title>
        <authorList>
            <person name="Sakamoto Y."/>
            <person name="Nakade K."/>
            <person name="Sato S."/>
            <person name="Yoshida Y."/>
            <person name="Miyazaki K."/>
            <person name="Natsume S."/>
            <person name="Konno N."/>
        </authorList>
    </citation>
    <scope>NUCLEOTIDE SEQUENCE [LARGE SCALE GENOMIC DNA]</scope>
    <source>
        <strain evidence="2 3">NBRC 111202</strain>
    </source>
</reference>
<gene>
    <name evidence="2" type="ORF">LENED_006265</name>
</gene>
<dbReference type="STRING" id="5353.A0A1Q3EBD7"/>
<keyword evidence="3" id="KW-1185">Reference proteome</keyword>
<organism evidence="2 3">
    <name type="scientific">Lentinula edodes</name>
    <name type="common">Shiitake mushroom</name>
    <name type="synonym">Lentinus edodes</name>
    <dbReference type="NCBI Taxonomy" id="5353"/>
    <lineage>
        <taxon>Eukaryota</taxon>
        <taxon>Fungi</taxon>
        <taxon>Dikarya</taxon>
        <taxon>Basidiomycota</taxon>
        <taxon>Agaricomycotina</taxon>
        <taxon>Agaricomycetes</taxon>
        <taxon>Agaricomycetidae</taxon>
        <taxon>Agaricales</taxon>
        <taxon>Marasmiineae</taxon>
        <taxon>Omphalotaceae</taxon>
        <taxon>Lentinula</taxon>
    </lineage>
</organism>
<accession>A0A1Q3EBD7</accession>
<feature type="compositionally biased region" description="Acidic residues" evidence="1">
    <location>
        <begin position="112"/>
        <end position="132"/>
    </location>
</feature>
<reference evidence="2 3" key="1">
    <citation type="submission" date="2016-08" db="EMBL/GenBank/DDBJ databases">
        <authorList>
            <consortium name="Lentinula edodes genome sequencing consortium"/>
            <person name="Sakamoto Y."/>
            <person name="Nakade K."/>
            <person name="Sato S."/>
            <person name="Yoshida Y."/>
            <person name="Miyazaki K."/>
            <person name="Natsume S."/>
            <person name="Konno N."/>
        </authorList>
    </citation>
    <scope>NUCLEOTIDE SEQUENCE [LARGE SCALE GENOMIC DNA]</scope>
    <source>
        <strain evidence="2 3">NBRC 111202</strain>
    </source>
</reference>
<feature type="region of interest" description="Disordered" evidence="1">
    <location>
        <begin position="31"/>
        <end position="86"/>
    </location>
</feature>
<dbReference type="AlphaFoldDB" id="A0A1Q3EBD7"/>
<evidence type="ECO:0000313" key="3">
    <source>
        <dbReference type="Proteomes" id="UP000188533"/>
    </source>
</evidence>
<evidence type="ECO:0000313" key="2">
    <source>
        <dbReference type="EMBL" id="GAW04471.1"/>
    </source>
</evidence>
<name>A0A1Q3EBD7_LENED</name>
<proteinExistence type="predicted"/>
<feature type="compositionally biased region" description="Low complexity" evidence="1">
    <location>
        <begin position="49"/>
        <end position="68"/>
    </location>
</feature>
<sequence length="165" mass="17802">MFNLFTDEIGKTIGKHQVIHRPSIGRYKTLEEPKARESLLTPGMRHSASKSSLRSSPSSSSLRPSSPSQGLTVKVPSSKDFQEPASAVGYSPMVQAANAALLARPAFTIDDSKDDDDDAEDELEAGDNDDQVMDEVDAFLEAHDSGLTDADKEVAKDLINAEPVK</sequence>
<feature type="region of interest" description="Disordered" evidence="1">
    <location>
        <begin position="108"/>
        <end position="132"/>
    </location>
</feature>
<dbReference type="Proteomes" id="UP000188533">
    <property type="component" value="Unassembled WGS sequence"/>
</dbReference>
<protein>
    <submittedName>
        <fullName evidence="2">TBC-domain-containing protein</fullName>
    </submittedName>
</protein>